<sequence>MPTQFVHIECYSLTPPKKARKNAAAKWSAGDVLAEAARRPGACDHVTTPLPPALIYGVTLEQIEAELTDIQSNARDAAGRRLRKDATVLLAGVASYPADGNDYEVWKQLTVEWLRCRFGENLRAVVEHLDESHPHLHFFIIDPIAGNVKGLHPGFVAAKGMANPVLQRMAYTEAMRAFQDEYWGHVGGPTALARVGPRRRRLTRAEWAQEQADLRAQAATLQSVRTRLEEVRVREERVTELARRTLEQAECLIYRLNELDSHPSEPEVPD</sequence>
<gene>
    <name evidence="1" type="ORF">MasN3_07270</name>
</gene>
<protein>
    <recommendedName>
        <fullName evidence="3">Plasmid recombination enzyme</fullName>
    </recommendedName>
</protein>
<evidence type="ECO:0000313" key="1">
    <source>
        <dbReference type="EMBL" id="BDT57233.1"/>
    </source>
</evidence>
<name>A0ABM8C225_9BURK</name>
<dbReference type="Proteomes" id="UP001163336">
    <property type="component" value="Chromosome"/>
</dbReference>
<evidence type="ECO:0000313" key="2">
    <source>
        <dbReference type="Proteomes" id="UP001163336"/>
    </source>
</evidence>
<proteinExistence type="predicted"/>
<keyword evidence="2" id="KW-1185">Reference proteome</keyword>
<dbReference type="EMBL" id="AP026966">
    <property type="protein sequence ID" value="BDT57233.1"/>
    <property type="molecule type" value="Genomic_DNA"/>
</dbReference>
<dbReference type="CDD" id="cd17242">
    <property type="entry name" value="MobM_relaxase"/>
    <property type="match status" value="1"/>
</dbReference>
<evidence type="ECO:0008006" key="3">
    <source>
        <dbReference type="Google" id="ProtNLM"/>
    </source>
</evidence>
<reference evidence="1" key="1">
    <citation type="submission" date="2022-11" db="EMBL/GenBank/DDBJ databases">
        <title>Isolation and characterization of PLA-degrading bacterium Massilia sp. from Antarctic soil.</title>
        <authorList>
            <person name="Sato K."/>
            <person name="Gomez-Fuentes C."/>
            <person name="Ahmad S.A."/>
            <person name="Zulkharnain A."/>
        </authorList>
    </citation>
    <scope>NUCLEOTIDE SEQUENCE</scope>
    <source>
        <strain evidence="1">N-3</strain>
    </source>
</reference>
<organism evidence="1 2">
    <name type="scientific">Massilia varians</name>
    <dbReference type="NCBI Taxonomy" id="457921"/>
    <lineage>
        <taxon>Bacteria</taxon>
        <taxon>Pseudomonadati</taxon>
        <taxon>Pseudomonadota</taxon>
        <taxon>Betaproteobacteria</taxon>
        <taxon>Burkholderiales</taxon>
        <taxon>Oxalobacteraceae</taxon>
        <taxon>Telluria group</taxon>
        <taxon>Massilia</taxon>
    </lineage>
</organism>
<dbReference type="RefSeq" id="WP_281912429.1">
    <property type="nucleotide sequence ID" value="NZ_AP026966.1"/>
</dbReference>
<accession>A0ABM8C225</accession>
<dbReference type="Gene3D" id="3.30.930.30">
    <property type="match status" value="1"/>
</dbReference>